<dbReference type="GO" id="GO:0004497">
    <property type="term" value="F:monooxygenase activity"/>
    <property type="evidence" value="ECO:0007669"/>
    <property type="project" value="UniProtKB-KW"/>
</dbReference>
<keyword evidence="2" id="KW-0503">Monooxygenase</keyword>
<comment type="caution">
    <text evidence="2">The sequence shown here is derived from an EMBL/GenBank/DDBJ whole genome shotgun (WGS) entry which is preliminary data.</text>
</comment>
<sequence length="99" mass="11157">MIVRVWEAPVVPGLMGEFCAMMAADVVPPIRQVDGCLGAELLCSTDPQEPRVLLVSRWRDEAALRGYAGPMWRVRPVWAEQELRYLLRAPRVAHFTPQG</sequence>
<dbReference type="SUPFAM" id="SSF54909">
    <property type="entry name" value="Dimeric alpha+beta barrel"/>
    <property type="match status" value="1"/>
</dbReference>
<evidence type="ECO:0000259" key="1">
    <source>
        <dbReference type="Pfam" id="PF03992"/>
    </source>
</evidence>
<protein>
    <submittedName>
        <fullName evidence="2">Antibiotic biosynthesis monooxygenase</fullName>
    </submittedName>
</protein>
<evidence type="ECO:0000313" key="2">
    <source>
        <dbReference type="EMBL" id="MBY8884522.1"/>
    </source>
</evidence>
<dbReference type="EMBL" id="JAINVZ010000003">
    <property type="protein sequence ID" value="MBY8884522.1"/>
    <property type="molecule type" value="Genomic_DNA"/>
</dbReference>
<keyword evidence="3" id="KW-1185">Reference proteome</keyword>
<name>A0ABS7QRP9_9ACTN</name>
<feature type="domain" description="ABM" evidence="1">
    <location>
        <begin position="1"/>
        <end position="67"/>
    </location>
</feature>
<evidence type="ECO:0000313" key="3">
    <source>
        <dbReference type="Proteomes" id="UP001198565"/>
    </source>
</evidence>
<dbReference type="InterPro" id="IPR007138">
    <property type="entry name" value="ABM_dom"/>
</dbReference>
<accession>A0ABS7QRP9</accession>
<dbReference type="RefSeq" id="WP_222974980.1">
    <property type="nucleotide sequence ID" value="NZ_JAINVZ010000003.1"/>
</dbReference>
<dbReference type="Proteomes" id="UP001198565">
    <property type="component" value="Unassembled WGS sequence"/>
</dbReference>
<dbReference type="Gene3D" id="3.30.70.100">
    <property type="match status" value="1"/>
</dbReference>
<proteinExistence type="predicted"/>
<keyword evidence="2" id="KW-0560">Oxidoreductase</keyword>
<dbReference type="Pfam" id="PF03992">
    <property type="entry name" value="ABM"/>
    <property type="match status" value="1"/>
</dbReference>
<dbReference type="InterPro" id="IPR011008">
    <property type="entry name" value="Dimeric_a/b-barrel"/>
</dbReference>
<reference evidence="2 3" key="1">
    <citation type="submission" date="2021-08" db="EMBL/GenBank/DDBJ databases">
        <title>Streptomyces sp. PTM05 isolated from lichen.</title>
        <authorList>
            <person name="Somphong A."/>
            <person name="Phongsopitanun W."/>
            <person name="Tanasupawat S."/>
        </authorList>
    </citation>
    <scope>NUCLEOTIDE SEQUENCE [LARGE SCALE GENOMIC DNA]</scope>
    <source>
        <strain evidence="2 3">Ptm05</strain>
    </source>
</reference>
<organism evidence="2 3">
    <name type="scientific">Streptantibioticus parmotrematis</name>
    <dbReference type="NCBI Taxonomy" id="2873249"/>
    <lineage>
        <taxon>Bacteria</taxon>
        <taxon>Bacillati</taxon>
        <taxon>Actinomycetota</taxon>
        <taxon>Actinomycetes</taxon>
        <taxon>Kitasatosporales</taxon>
        <taxon>Streptomycetaceae</taxon>
        <taxon>Streptantibioticus</taxon>
    </lineage>
</organism>
<gene>
    <name evidence="2" type="ORF">K7472_06650</name>
</gene>